<proteinExistence type="predicted"/>
<protein>
    <submittedName>
        <fullName evidence="2">Aldehyde dehydrogenase family 1 member A3</fullName>
    </submittedName>
</protein>
<name>A0A4D9F5G6_9SAUR</name>
<evidence type="ECO:0000313" key="2">
    <source>
        <dbReference type="EMBL" id="TFK13290.1"/>
    </source>
</evidence>
<reference evidence="2 3" key="1">
    <citation type="submission" date="2019-04" db="EMBL/GenBank/DDBJ databases">
        <title>Draft genome of the big-headed turtle Platysternon megacephalum.</title>
        <authorList>
            <person name="Gong S."/>
        </authorList>
    </citation>
    <scope>NUCLEOTIDE SEQUENCE [LARGE SCALE GENOMIC DNA]</scope>
    <source>
        <strain evidence="2">DO16091913</strain>
        <tissue evidence="2">Muscle</tissue>
    </source>
</reference>
<dbReference type="EMBL" id="QXTE01000016">
    <property type="protein sequence ID" value="TFK13290.1"/>
    <property type="molecule type" value="Genomic_DNA"/>
</dbReference>
<organism evidence="2 3">
    <name type="scientific">Platysternon megacephalum</name>
    <name type="common">big-headed turtle</name>
    <dbReference type="NCBI Taxonomy" id="55544"/>
    <lineage>
        <taxon>Eukaryota</taxon>
        <taxon>Metazoa</taxon>
        <taxon>Chordata</taxon>
        <taxon>Craniata</taxon>
        <taxon>Vertebrata</taxon>
        <taxon>Euteleostomi</taxon>
        <taxon>Archelosauria</taxon>
        <taxon>Testudinata</taxon>
        <taxon>Testudines</taxon>
        <taxon>Cryptodira</taxon>
        <taxon>Durocryptodira</taxon>
        <taxon>Testudinoidea</taxon>
        <taxon>Platysternidae</taxon>
        <taxon>Platysternon</taxon>
    </lineage>
</organism>
<accession>A0A4D9F5G6</accession>
<dbReference type="AlphaFoldDB" id="A0A4D9F5G6"/>
<keyword evidence="3" id="KW-1185">Reference proteome</keyword>
<gene>
    <name evidence="2" type="ORF">DR999_PMT03241</name>
</gene>
<reference evidence="2 3" key="2">
    <citation type="submission" date="2019-04" db="EMBL/GenBank/DDBJ databases">
        <title>The genome sequence of big-headed turtle.</title>
        <authorList>
            <person name="Gong S."/>
        </authorList>
    </citation>
    <scope>NUCLEOTIDE SEQUENCE [LARGE SCALE GENOMIC DNA]</scope>
    <source>
        <strain evidence="2">DO16091913</strain>
        <tissue evidence="2">Muscle</tissue>
    </source>
</reference>
<evidence type="ECO:0000256" key="1">
    <source>
        <dbReference type="SAM" id="MobiDB-lite"/>
    </source>
</evidence>
<sequence>MGHCTSVGRRLWAAVGSVPAAGSERHGGSFTLAEGLRGAGPGAFTQGTDQTAALAGAQSEGQPLGQEAGEGGRSVPWTLKAAQTPASWEPPPIALACGWLH</sequence>
<feature type="region of interest" description="Disordered" evidence="1">
    <location>
        <begin position="20"/>
        <end position="90"/>
    </location>
</feature>
<comment type="caution">
    <text evidence="2">The sequence shown here is derived from an EMBL/GenBank/DDBJ whole genome shotgun (WGS) entry which is preliminary data.</text>
</comment>
<dbReference type="Proteomes" id="UP000297703">
    <property type="component" value="Unassembled WGS sequence"/>
</dbReference>
<evidence type="ECO:0000313" key="3">
    <source>
        <dbReference type="Proteomes" id="UP000297703"/>
    </source>
</evidence>